<dbReference type="EMBL" id="JZWI01000006">
    <property type="protein sequence ID" value="KLN57619.1"/>
    <property type="molecule type" value="Genomic_DNA"/>
</dbReference>
<dbReference type="AlphaFoldDB" id="A0A0H2M5I1"/>
<dbReference type="Proteomes" id="UP000035170">
    <property type="component" value="Unassembled WGS sequence"/>
</dbReference>
<comment type="caution">
    <text evidence="1">The sequence shown here is derived from an EMBL/GenBank/DDBJ whole genome shotgun (WGS) entry which is preliminary data.</text>
</comment>
<sequence length="116" mass="12926">MPQKLKLAVKPTFQAPVIMRVPGDGQVEEVHFTASFKRLSKTANDALQVKLDAKTIRDKELLDQVLDGWDGLLAEDGTPFACTPENRAAAVEDWMTFEAVLVYSYFEHAYPAAVKN</sequence>
<proteinExistence type="predicted"/>
<accession>A0A0H2M5I1</accession>
<reference evidence="1 2" key="1">
    <citation type="submission" date="2015-03" db="EMBL/GenBank/DDBJ databases">
        <title>Genome sequence of Variovorax paradoxus TBEA6.</title>
        <authorList>
            <person name="Poehlein A."/>
            <person name="Schuldes J."/>
            <person name="Wuebbeler J.H."/>
            <person name="Hiessl S."/>
            <person name="Steinbuechel A."/>
            <person name="Daniel R."/>
        </authorList>
    </citation>
    <scope>NUCLEOTIDE SEQUENCE [LARGE SCALE GENOMIC DNA]</scope>
    <source>
        <strain evidence="1 2">TBEA6</strain>
    </source>
</reference>
<protein>
    <recommendedName>
        <fullName evidence="3">Phage tail assembly chaperone</fullName>
    </recommendedName>
</protein>
<keyword evidence="2" id="KW-1185">Reference proteome</keyword>
<dbReference type="PATRIC" id="fig|34073.19.peg.1152"/>
<evidence type="ECO:0000313" key="2">
    <source>
        <dbReference type="Proteomes" id="UP000035170"/>
    </source>
</evidence>
<dbReference type="RefSeq" id="WP_047783642.1">
    <property type="nucleotide sequence ID" value="NZ_JZWI01000006.1"/>
</dbReference>
<evidence type="ECO:0000313" key="1">
    <source>
        <dbReference type="EMBL" id="KLN57619.1"/>
    </source>
</evidence>
<organism evidence="1 2">
    <name type="scientific">Variovorax paradoxus</name>
    <dbReference type="NCBI Taxonomy" id="34073"/>
    <lineage>
        <taxon>Bacteria</taxon>
        <taxon>Pseudomonadati</taxon>
        <taxon>Pseudomonadota</taxon>
        <taxon>Betaproteobacteria</taxon>
        <taxon>Burkholderiales</taxon>
        <taxon>Comamonadaceae</taxon>
        <taxon>Variovorax</taxon>
    </lineage>
</organism>
<evidence type="ECO:0008006" key="3">
    <source>
        <dbReference type="Google" id="ProtNLM"/>
    </source>
</evidence>
<name>A0A0H2M5I1_VARPD</name>
<gene>
    <name evidence="1" type="ORF">VPARA_11320</name>
</gene>